<dbReference type="InParanoid" id="A0A1V9Y3A5"/>
<accession>A0A1V9Y3A5</accession>
<sequence length="45" mass="5078">MRHLLAHKALLHLIKGRHQGGTRTPVEDVEYLNERGSKCDPSEAL</sequence>
<dbReference type="AlphaFoldDB" id="A0A1V9Y3A5"/>
<proteinExistence type="predicted"/>
<feature type="region of interest" description="Disordered" evidence="1">
    <location>
        <begin position="17"/>
        <end position="45"/>
    </location>
</feature>
<organism evidence="2 3">
    <name type="scientific">Tropilaelaps mercedesae</name>
    <dbReference type="NCBI Taxonomy" id="418985"/>
    <lineage>
        <taxon>Eukaryota</taxon>
        <taxon>Metazoa</taxon>
        <taxon>Ecdysozoa</taxon>
        <taxon>Arthropoda</taxon>
        <taxon>Chelicerata</taxon>
        <taxon>Arachnida</taxon>
        <taxon>Acari</taxon>
        <taxon>Parasitiformes</taxon>
        <taxon>Mesostigmata</taxon>
        <taxon>Gamasina</taxon>
        <taxon>Dermanyssoidea</taxon>
        <taxon>Laelapidae</taxon>
        <taxon>Tropilaelaps</taxon>
    </lineage>
</organism>
<evidence type="ECO:0000313" key="2">
    <source>
        <dbReference type="EMBL" id="OQR80219.1"/>
    </source>
</evidence>
<gene>
    <name evidence="2" type="ORF">BIW11_05205</name>
</gene>
<name>A0A1V9Y3A5_9ACAR</name>
<reference evidence="2 3" key="1">
    <citation type="journal article" date="2017" name="Gigascience">
        <title>Draft genome of the honey bee ectoparasitic mite, Tropilaelaps mercedesae, is shaped by the parasitic life history.</title>
        <authorList>
            <person name="Dong X."/>
            <person name="Armstrong S.D."/>
            <person name="Xia D."/>
            <person name="Makepeace B.L."/>
            <person name="Darby A.C."/>
            <person name="Kadowaki T."/>
        </authorList>
    </citation>
    <scope>NUCLEOTIDE SEQUENCE [LARGE SCALE GENOMIC DNA]</scope>
    <source>
        <strain evidence="2">Wuxi-XJTLU</strain>
    </source>
</reference>
<feature type="compositionally biased region" description="Basic and acidic residues" evidence="1">
    <location>
        <begin position="32"/>
        <end position="45"/>
    </location>
</feature>
<evidence type="ECO:0000313" key="3">
    <source>
        <dbReference type="Proteomes" id="UP000192247"/>
    </source>
</evidence>
<dbReference type="Proteomes" id="UP000192247">
    <property type="component" value="Unassembled WGS sequence"/>
</dbReference>
<dbReference type="EMBL" id="MNPL01000219">
    <property type="protein sequence ID" value="OQR80219.1"/>
    <property type="molecule type" value="Genomic_DNA"/>
</dbReference>
<protein>
    <submittedName>
        <fullName evidence="2">Uncharacterized protein</fullName>
    </submittedName>
</protein>
<comment type="caution">
    <text evidence="2">The sequence shown here is derived from an EMBL/GenBank/DDBJ whole genome shotgun (WGS) entry which is preliminary data.</text>
</comment>
<feature type="non-terminal residue" evidence="2">
    <location>
        <position position="45"/>
    </location>
</feature>
<keyword evidence="3" id="KW-1185">Reference proteome</keyword>
<evidence type="ECO:0000256" key="1">
    <source>
        <dbReference type="SAM" id="MobiDB-lite"/>
    </source>
</evidence>